<evidence type="ECO:0000313" key="1">
    <source>
        <dbReference type="EMBL" id="KAK2558625.1"/>
    </source>
</evidence>
<keyword evidence="2" id="KW-1185">Reference proteome</keyword>
<dbReference type="Proteomes" id="UP001249851">
    <property type="component" value="Unassembled WGS sequence"/>
</dbReference>
<dbReference type="AlphaFoldDB" id="A0AAD9QD10"/>
<proteinExistence type="predicted"/>
<accession>A0AAD9QD10</accession>
<protein>
    <submittedName>
        <fullName evidence="1">Uncharacterized protein</fullName>
    </submittedName>
</protein>
<gene>
    <name evidence="1" type="ORF">P5673_018816</name>
</gene>
<dbReference type="EMBL" id="JARQWQ010000043">
    <property type="protein sequence ID" value="KAK2558625.1"/>
    <property type="molecule type" value="Genomic_DNA"/>
</dbReference>
<sequence length="168" mass="19537">MKCINQSHLATRKGAFLCGNKPYVLYTNRVRTVVGCDRWVSSCHPLSQGRFLSSPSLFRLVGHKPKRNWWISIHLGFLKGLFQNVTLSLVAENCRMDIIDAICDECLALTDILTERRRHLLNVLRNAEVVNLEDLDNILQQYCRLRRNVIAAMKSLDVLEEDYRRYRC</sequence>
<reference evidence="1" key="1">
    <citation type="journal article" date="2023" name="G3 (Bethesda)">
        <title>Whole genome assembly and annotation of the endangered Caribbean coral Acropora cervicornis.</title>
        <authorList>
            <person name="Selwyn J.D."/>
            <person name="Vollmer S.V."/>
        </authorList>
    </citation>
    <scope>NUCLEOTIDE SEQUENCE</scope>
    <source>
        <strain evidence="1">K2</strain>
    </source>
</reference>
<name>A0AAD9QD10_ACRCE</name>
<comment type="caution">
    <text evidence="1">The sequence shown here is derived from an EMBL/GenBank/DDBJ whole genome shotgun (WGS) entry which is preliminary data.</text>
</comment>
<evidence type="ECO:0000313" key="2">
    <source>
        <dbReference type="Proteomes" id="UP001249851"/>
    </source>
</evidence>
<reference evidence="1" key="2">
    <citation type="journal article" date="2023" name="Science">
        <title>Genomic signatures of disease resistance in endangered staghorn corals.</title>
        <authorList>
            <person name="Vollmer S.V."/>
            <person name="Selwyn J.D."/>
            <person name="Despard B.A."/>
            <person name="Roesel C.L."/>
        </authorList>
    </citation>
    <scope>NUCLEOTIDE SEQUENCE</scope>
    <source>
        <strain evidence="1">K2</strain>
    </source>
</reference>
<organism evidence="1 2">
    <name type="scientific">Acropora cervicornis</name>
    <name type="common">Staghorn coral</name>
    <dbReference type="NCBI Taxonomy" id="6130"/>
    <lineage>
        <taxon>Eukaryota</taxon>
        <taxon>Metazoa</taxon>
        <taxon>Cnidaria</taxon>
        <taxon>Anthozoa</taxon>
        <taxon>Hexacorallia</taxon>
        <taxon>Scleractinia</taxon>
        <taxon>Astrocoeniina</taxon>
        <taxon>Acroporidae</taxon>
        <taxon>Acropora</taxon>
    </lineage>
</organism>